<accession>W0RT11</accession>
<dbReference type="InParanoid" id="W0RT11"/>
<proteinExistence type="predicted"/>
<organism evidence="3 4">
    <name type="scientific">Gemmatirosa kalamazoonensis</name>
    <dbReference type="NCBI Taxonomy" id="861299"/>
    <lineage>
        <taxon>Bacteria</taxon>
        <taxon>Pseudomonadati</taxon>
        <taxon>Gemmatimonadota</taxon>
        <taxon>Gemmatimonadia</taxon>
        <taxon>Gemmatimonadales</taxon>
        <taxon>Gemmatimonadaceae</taxon>
        <taxon>Gemmatirosa</taxon>
    </lineage>
</organism>
<geneLocation type="plasmid" evidence="3 4">
    <name>1</name>
</geneLocation>
<sequence length="139" mass="15280">MPSSERFGPAVPSGILEYELPDDWQLFAGRTDAANDYVSIKLAKPRDRWFHVRGMPGGHVVLRVPADREPDRGTLERAAALAAYHSKARTGGVVPVSMTEGRHVSKPRGAKPGTVEIRKETVLKVRPLTDDQVAAMRRA</sequence>
<protein>
    <recommendedName>
        <fullName evidence="2">NFACT RNA-binding domain-containing protein</fullName>
    </recommendedName>
</protein>
<dbReference type="KEGG" id="gba:J421_5158"/>
<evidence type="ECO:0000313" key="4">
    <source>
        <dbReference type="Proteomes" id="UP000019151"/>
    </source>
</evidence>
<feature type="region of interest" description="Disordered" evidence="1">
    <location>
        <begin position="93"/>
        <end position="114"/>
    </location>
</feature>
<dbReference type="GO" id="GO:0043023">
    <property type="term" value="F:ribosomal large subunit binding"/>
    <property type="evidence" value="ECO:0007669"/>
    <property type="project" value="TreeGrafter"/>
</dbReference>
<dbReference type="HOGENOM" id="CLU_076487_2_0_0"/>
<dbReference type="PANTHER" id="PTHR15239:SF6">
    <property type="entry name" value="RIBOSOME QUALITY CONTROL COMPLEX SUBUNIT NEMF"/>
    <property type="match status" value="1"/>
</dbReference>
<keyword evidence="4" id="KW-1185">Reference proteome</keyword>
<dbReference type="GO" id="GO:0072344">
    <property type="term" value="P:rescue of stalled ribosome"/>
    <property type="evidence" value="ECO:0007669"/>
    <property type="project" value="TreeGrafter"/>
</dbReference>
<dbReference type="Pfam" id="PF05670">
    <property type="entry name" value="NFACT-R_1"/>
    <property type="match status" value="1"/>
</dbReference>
<dbReference type="EMBL" id="CP007129">
    <property type="protein sequence ID" value="AHG92693.1"/>
    <property type="molecule type" value="Genomic_DNA"/>
</dbReference>
<keyword evidence="3" id="KW-0614">Plasmid</keyword>
<dbReference type="InterPro" id="IPR051608">
    <property type="entry name" value="RQC_Subunit_NEMF"/>
</dbReference>
<feature type="domain" description="NFACT RNA-binding" evidence="2">
    <location>
        <begin position="23"/>
        <end position="118"/>
    </location>
</feature>
<dbReference type="GO" id="GO:1990112">
    <property type="term" value="C:RQC complex"/>
    <property type="evidence" value="ECO:0007669"/>
    <property type="project" value="TreeGrafter"/>
</dbReference>
<dbReference type="Proteomes" id="UP000019151">
    <property type="component" value="Plasmid 1"/>
</dbReference>
<evidence type="ECO:0000313" key="3">
    <source>
        <dbReference type="EMBL" id="AHG92693.1"/>
    </source>
</evidence>
<dbReference type="RefSeq" id="WP_025414023.1">
    <property type="nucleotide sequence ID" value="NZ_CP007129.1"/>
</dbReference>
<dbReference type="AlphaFoldDB" id="W0RT11"/>
<gene>
    <name evidence="3" type="ORF">J421_5158</name>
</gene>
<name>W0RT11_9BACT</name>
<reference evidence="3 4" key="1">
    <citation type="journal article" date="2014" name="Genome Announc.">
        <title>Genome Sequence and Methylome of Soil Bacterium Gemmatirosa kalamazoonensis KBS708T, a Member of the Rarely Cultivated Gemmatimonadetes Phylum.</title>
        <authorList>
            <person name="Debruyn J.M."/>
            <person name="Radosevich M."/>
            <person name="Wommack K.E."/>
            <person name="Polson S.W."/>
            <person name="Hauser L.J."/>
            <person name="Fawaz M.N."/>
            <person name="Korlach J."/>
            <person name="Tsai Y.C."/>
        </authorList>
    </citation>
    <scope>NUCLEOTIDE SEQUENCE [LARGE SCALE GENOMIC DNA]</scope>
    <source>
        <strain evidence="3 4">KBS708</strain>
        <plasmid evidence="4">Plasmid 1</plasmid>
    </source>
</reference>
<evidence type="ECO:0000256" key="1">
    <source>
        <dbReference type="SAM" id="MobiDB-lite"/>
    </source>
</evidence>
<dbReference type="GO" id="GO:0000049">
    <property type="term" value="F:tRNA binding"/>
    <property type="evidence" value="ECO:0007669"/>
    <property type="project" value="TreeGrafter"/>
</dbReference>
<evidence type="ECO:0000259" key="2">
    <source>
        <dbReference type="Pfam" id="PF05670"/>
    </source>
</evidence>
<dbReference type="InterPro" id="IPR008532">
    <property type="entry name" value="NFACT_RNA-bd"/>
</dbReference>
<dbReference type="PANTHER" id="PTHR15239">
    <property type="entry name" value="NUCLEAR EXPORT MEDIATOR FACTOR NEMF"/>
    <property type="match status" value="1"/>
</dbReference>